<evidence type="ECO:0000313" key="2">
    <source>
        <dbReference type="EMBL" id="WEF51719.1"/>
    </source>
</evidence>
<dbReference type="EMBL" id="CP113162">
    <property type="protein sequence ID" value="WEF51719.1"/>
    <property type="molecule type" value="Genomic_DNA"/>
</dbReference>
<dbReference type="Proteomes" id="UP001213907">
    <property type="component" value="Chromosome"/>
</dbReference>
<dbReference type="RefSeq" id="WP_275247308.1">
    <property type="nucleotide sequence ID" value="NZ_BAABDX010000001.1"/>
</dbReference>
<protein>
    <submittedName>
        <fullName evidence="2">Uncharacterized protein</fullName>
    </submittedName>
</protein>
<proteinExistence type="predicted"/>
<gene>
    <name evidence="2" type="ORF">AFIC_000165</name>
</gene>
<feature type="chain" id="PRO_5045937197" evidence="1">
    <location>
        <begin position="32"/>
        <end position="321"/>
    </location>
</feature>
<keyword evidence="3" id="KW-1185">Reference proteome</keyword>
<evidence type="ECO:0000256" key="1">
    <source>
        <dbReference type="SAM" id="SignalP"/>
    </source>
</evidence>
<keyword evidence="1" id="KW-0732">Signal</keyword>
<evidence type="ECO:0000313" key="3">
    <source>
        <dbReference type="Proteomes" id="UP001213907"/>
    </source>
</evidence>
<name>A0ABY8BS65_AFICR</name>
<feature type="signal peptide" evidence="1">
    <location>
        <begin position="1"/>
        <end position="31"/>
    </location>
</feature>
<organism evidence="2 3">
    <name type="scientific">Afipia carboxydohydrogena</name>
    <name type="common">Pseudomonas carboxydohydrogena</name>
    <dbReference type="NCBI Taxonomy" id="290"/>
    <lineage>
        <taxon>Bacteria</taxon>
        <taxon>Pseudomonadati</taxon>
        <taxon>Pseudomonadota</taxon>
        <taxon>Alphaproteobacteria</taxon>
        <taxon>Hyphomicrobiales</taxon>
        <taxon>Nitrobacteraceae</taxon>
        <taxon>Afipia</taxon>
    </lineage>
</organism>
<accession>A0ABY8BS65</accession>
<reference evidence="2 3" key="1">
    <citation type="submission" date="2022-11" db="EMBL/GenBank/DDBJ databases">
        <authorList>
            <person name="Siebert D."/>
            <person name="Busche T."/>
            <person name="Saydam E."/>
            <person name="Kalinowski J."/>
            <person name="Ruckert C."/>
            <person name="Blombach B."/>
        </authorList>
    </citation>
    <scope>NUCLEOTIDE SEQUENCE [LARGE SCALE GENOMIC DNA]</scope>
    <source>
        <strain evidence="2 3">DSM 1083</strain>
    </source>
</reference>
<sequence>MTKMPLTLRRVAAATALLLAMLLAPATRARAADAVFPAGVRVGLVPLEGLTASPQFSGFISSDQKVRVGLSEIPEAAFTAVETAVKNNSTPAGSPKPQVFPTTARQGYLLTETGKDGDDEVSNYTLLLPGNKFTGYVIVQVRGDAGDAYSEANIRKMLASAVTRAEIPVEEQLAQLGFKLGDLAGFKHVRTIAPRSAVLLSDGDDDARLDSSAYIMVGIMQGAPTQPEDRGRFARDLAANIAGLRDVKMTNNEPLRIDSTAGYETRLEGVTGKDNTPVRVVQWLRFGSGSATLRIVASAPQSEWSDAFTRFRAVRDGISAK</sequence>